<name>A0A2T5C4Q6_9BACT</name>
<keyword evidence="2" id="KW-1185">Reference proteome</keyword>
<gene>
    <name evidence="1" type="ORF">C8N47_103134</name>
</gene>
<accession>A0A2T5C4Q6</accession>
<reference evidence="1 2" key="1">
    <citation type="submission" date="2018-04" db="EMBL/GenBank/DDBJ databases">
        <title>Genomic Encyclopedia of Archaeal and Bacterial Type Strains, Phase II (KMG-II): from individual species to whole genera.</title>
        <authorList>
            <person name="Goeker M."/>
        </authorList>
    </citation>
    <scope>NUCLEOTIDE SEQUENCE [LARGE SCALE GENOMIC DNA]</scope>
    <source>
        <strain evidence="1 2">DSM 28823</strain>
    </source>
</reference>
<protein>
    <submittedName>
        <fullName evidence="1">Uncharacterized protein</fullName>
    </submittedName>
</protein>
<sequence>MMAIVFACGVTFAIPVNTPDEKPKTEQACKDKKDKKCCAEKKEACAEKKACDDTAKKACCDKKADKSKKTE</sequence>
<evidence type="ECO:0000313" key="1">
    <source>
        <dbReference type="EMBL" id="PTN09840.1"/>
    </source>
</evidence>
<organism evidence="1 2">
    <name type="scientific">Mangrovibacterium marinum</name>
    <dbReference type="NCBI Taxonomy" id="1639118"/>
    <lineage>
        <taxon>Bacteria</taxon>
        <taxon>Pseudomonadati</taxon>
        <taxon>Bacteroidota</taxon>
        <taxon>Bacteroidia</taxon>
        <taxon>Marinilabiliales</taxon>
        <taxon>Prolixibacteraceae</taxon>
        <taxon>Mangrovibacterium</taxon>
    </lineage>
</organism>
<dbReference type="EMBL" id="QAAD01000003">
    <property type="protein sequence ID" value="PTN09840.1"/>
    <property type="molecule type" value="Genomic_DNA"/>
</dbReference>
<dbReference type="Proteomes" id="UP000243525">
    <property type="component" value="Unassembled WGS sequence"/>
</dbReference>
<comment type="caution">
    <text evidence="1">The sequence shown here is derived from an EMBL/GenBank/DDBJ whole genome shotgun (WGS) entry which is preliminary data.</text>
</comment>
<evidence type="ECO:0000313" key="2">
    <source>
        <dbReference type="Proteomes" id="UP000243525"/>
    </source>
</evidence>
<proteinExistence type="predicted"/>
<dbReference type="AlphaFoldDB" id="A0A2T5C4Q6"/>